<evidence type="ECO:0000313" key="1">
    <source>
        <dbReference type="EMBL" id="NHO66093.1"/>
    </source>
</evidence>
<dbReference type="PANTHER" id="PTHR36166">
    <property type="entry name" value="CHROMOSOME 9, WHOLE GENOME SHOTGUN SEQUENCE"/>
    <property type="match status" value="1"/>
</dbReference>
<accession>A0A9E5JSQ8</accession>
<dbReference type="InterPro" id="IPR023393">
    <property type="entry name" value="START-like_dom_sf"/>
</dbReference>
<dbReference type="InterPro" id="IPR019587">
    <property type="entry name" value="Polyketide_cyclase/dehydratase"/>
</dbReference>
<organism evidence="1 2">
    <name type="scientific">Pseudomaricurvus hydrocarbonicus</name>
    <dbReference type="NCBI Taxonomy" id="1470433"/>
    <lineage>
        <taxon>Bacteria</taxon>
        <taxon>Pseudomonadati</taxon>
        <taxon>Pseudomonadota</taxon>
        <taxon>Gammaproteobacteria</taxon>
        <taxon>Cellvibrionales</taxon>
        <taxon>Cellvibrionaceae</taxon>
        <taxon>Pseudomaricurvus</taxon>
    </lineage>
</organism>
<dbReference type="EMBL" id="JAAONZ010000007">
    <property type="protein sequence ID" value="NHO66093.1"/>
    <property type="molecule type" value="Genomic_DNA"/>
</dbReference>
<dbReference type="CDD" id="cd07822">
    <property type="entry name" value="SRPBCC_4"/>
    <property type="match status" value="1"/>
</dbReference>
<keyword evidence="2" id="KW-1185">Reference proteome</keyword>
<dbReference type="Pfam" id="PF10604">
    <property type="entry name" value="Polyketide_cyc2"/>
    <property type="match status" value="1"/>
</dbReference>
<evidence type="ECO:0000313" key="2">
    <source>
        <dbReference type="Proteomes" id="UP000787472"/>
    </source>
</evidence>
<comment type="caution">
    <text evidence="1">The sequence shown here is derived from an EMBL/GenBank/DDBJ whole genome shotgun (WGS) entry which is preliminary data.</text>
</comment>
<dbReference type="Gene3D" id="3.30.530.20">
    <property type="match status" value="1"/>
</dbReference>
<dbReference type="AlphaFoldDB" id="A0A9E5JSQ8"/>
<protein>
    <submittedName>
        <fullName evidence="1">SRPBCC domain-containing protein</fullName>
    </submittedName>
</protein>
<reference evidence="1" key="1">
    <citation type="submission" date="2020-03" db="EMBL/GenBank/DDBJ databases">
        <authorList>
            <person name="Guo F."/>
        </authorList>
    </citation>
    <scope>NUCLEOTIDE SEQUENCE</scope>
    <source>
        <strain evidence="1">JCM 30134</strain>
    </source>
</reference>
<gene>
    <name evidence="1" type="ORF">G8770_11105</name>
</gene>
<name>A0A9E5JSQ8_9GAMM</name>
<dbReference type="SUPFAM" id="SSF55961">
    <property type="entry name" value="Bet v1-like"/>
    <property type="match status" value="1"/>
</dbReference>
<proteinExistence type="predicted"/>
<dbReference type="Proteomes" id="UP000787472">
    <property type="component" value="Unassembled WGS sequence"/>
</dbReference>
<dbReference type="PANTHER" id="PTHR36166:SF1">
    <property type="entry name" value="SRPBCC DOMAIN-CONTAINING PROTEIN"/>
    <property type="match status" value="1"/>
</dbReference>
<sequence>MSTAGISCRFERAARTWASAALIHHSTFITRLNMAKDIVTSISVDIDAPASLVWQVLTDLERYGDWNPYTVRVESSMQLHEKVDLYLPKPDGSGELMMQREYLLCWEPQKRLSWGMKWLHPWLLGARRDQYLETLPDGKTRYYTTDRFSGLFTKAVMKNHGAWIKQGFDDVARQLKARAEALV</sequence>